<dbReference type="GO" id="GO:0005524">
    <property type="term" value="F:ATP binding"/>
    <property type="evidence" value="ECO:0007669"/>
    <property type="project" value="UniProtKB-KW"/>
</dbReference>
<evidence type="ECO:0000256" key="3">
    <source>
        <dbReference type="ARBA" id="ARBA00012438"/>
    </source>
</evidence>
<keyword evidence="6" id="KW-0547">Nucleotide-binding</keyword>
<feature type="domain" description="PAS" evidence="12">
    <location>
        <begin position="323"/>
        <end position="395"/>
    </location>
</feature>
<dbReference type="InterPro" id="IPR005467">
    <property type="entry name" value="His_kinase_dom"/>
</dbReference>
<dbReference type="Pfam" id="PF02518">
    <property type="entry name" value="HATPase_c"/>
    <property type="match status" value="1"/>
</dbReference>
<dbReference type="EC" id="2.7.13.3" evidence="3"/>
<evidence type="ECO:0000256" key="8">
    <source>
        <dbReference type="ARBA" id="ARBA00022840"/>
    </source>
</evidence>
<protein>
    <recommendedName>
        <fullName evidence="3">histidine kinase</fullName>
        <ecNumber evidence="3">2.7.13.3</ecNumber>
    </recommendedName>
</protein>
<evidence type="ECO:0000256" key="6">
    <source>
        <dbReference type="ARBA" id="ARBA00022741"/>
    </source>
</evidence>
<evidence type="ECO:0000256" key="2">
    <source>
        <dbReference type="ARBA" id="ARBA00006402"/>
    </source>
</evidence>
<dbReference type="GO" id="GO:0000155">
    <property type="term" value="F:phosphorelay sensor kinase activity"/>
    <property type="evidence" value="ECO:0007669"/>
    <property type="project" value="InterPro"/>
</dbReference>
<dbReference type="Gene3D" id="1.10.287.130">
    <property type="match status" value="1"/>
</dbReference>
<dbReference type="InterPro" id="IPR036890">
    <property type="entry name" value="HATPase_C_sf"/>
</dbReference>
<keyword evidence="9" id="KW-0902">Two-component regulatory system</keyword>
<dbReference type="SUPFAM" id="SSF47384">
    <property type="entry name" value="Homodimeric domain of signal transducing histidine kinase"/>
    <property type="match status" value="1"/>
</dbReference>
<dbReference type="InterPro" id="IPR003594">
    <property type="entry name" value="HATPase_dom"/>
</dbReference>
<dbReference type="InterPro" id="IPR001610">
    <property type="entry name" value="PAC"/>
</dbReference>
<dbReference type="InterPro" id="IPR003018">
    <property type="entry name" value="GAF"/>
</dbReference>
<dbReference type="InterPro" id="IPR003661">
    <property type="entry name" value="HisK_dim/P_dom"/>
</dbReference>
<dbReference type="InterPro" id="IPR000700">
    <property type="entry name" value="PAS-assoc_C"/>
</dbReference>
<evidence type="ECO:0000256" key="9">
    <source>
        <dbReference type="ARBA" id="ARBA00023012"/>
    </source>
</evidence>
<keyword evidence="5" id="KW-0808">Transferase</keyword>
<keyword evidence="7" id="KW-0418">Kinase</keyword>
<dbReference type="InterPro" id="IPR013767">
    <property type="entry name" value="PAS_fold"/>
</dbReference>
<dbReference type="CDD" id="cd00082">
    <property type="entry name" value="HisKA"/>
    <property type="match status" value="1"/>
</dbReference>
<name>A0A6N8FUQ0_9CHRO</name>
<dbReference type="InterPro" id="IPR016132">
    <property type="entry name" value="Phyto_chromo_attachment"/>
</dbReference>
<keyword evidence="15" id="KW-1185">Reference proteome</keyword>
<dbReference type="SUPFAM" id="SSF55874">
    <property type="entry name" value="ATPase domain of HSP90 chaperone/DNA topoisomerase II/histidine kinase"/>
    <property type="match status" value="1"/>
</dbReference>
<dbReference type="Pfam" id="PF00989">
    <property type="entry name" value="PAS"/>
    <property type="match status" value="1"/>
</dbReference>
<dbReference type="InterPro" id="IPR029016">
    <property type="entry name" value="GAF-like_dom_sf"/>
</dbReference>
<sequence length="686" mass="78247">MADYIHMAESCINHNRHTTELEKDYSPSFAVLDAVSTLIVVLDLQGYIVYFNQACEKTTGYLFKDVKGRHICELFLMSQEVELTEIVCQQLRTGDFPNEYQAYWLTKDGTQQQVAWSNTILNNHGSVKYIVCSGTQVTEPQLIKTVSKHCSQSSQLLAEIAFKIRQSLQLEEILQTAVTEVRNLLQTDRVVIYRLWSNGTGSVVTEAVDSEWSAILGKNITDICFEQYGYIEQYRQGRIRAITDVEKADIQPCHVEFLKQFDVKANLVVPILHKEELWGLLIAHQCAHTRQWTSFETELLKQLADQIGIALAQAQLLEALRESEERYALAIRGANDGIWDWNLKTNTVYFSSGWKAMLGYQDHQIGDRIDEWFNRIHPDEQEHVRKQFAAHLEGNTPNFKSEHRMLHQDGTYRWMCSRGLAVWNAEGNACRLVGSQKDISERKWAEEEILKALEKEKELSELKSRFVSMVSHEFRTPLTTILSSIELLEYYSAQLTEKEKLDFMTQIRTAVQRMTQLLDDVLAINKAEAGKLDFNPVPVALDTFCRTLVKEMQLNNGTNHVISFTSQCQYLTVCMDEKLLRHIFTNLLSNAVKYSPQGSTIHFEVSCQNEEAIFQVKDEGIGIPPEEQEQLFEPFHRAKNVGSIPGTGLGLSIVKRLTKLHGGRITVASQVGVGTTFIVTLPFNSF</sequence>
<dbReference type="SMART" id="SM00065">
    <property type="entry name" value="GAF"/>
    <property type="match status" value="1"/>
</dbReference>
<dbReference type="SMART" id="SM00091">
    <property type="entry name" value="PAS"/>
    <property type="match status" value="2"/>
</dbReference>
<dbReference type="Gene3D" id="3.30.450.40">
    <property type="match status" value="2"/>
</dbReference>
<dbReference type="EMBL" id="NAPY01000014">
    <property type="protein sequence ID" value="MUL36848.1"/>
    <property type="molecule type" value="Genomic_DNA"/>
</dbReference>
<dbReference type="InterPro" id="IPR013655">
    <property type="entry name" value="PAS_fold_3"/>
</dbReference>
<dbReference type="OrthoDB" id="453200at2"/>
<dbReference type="Pfam" id="PF08447">
    <property type="entry name" value="PAS_3"/>
    <property type="match status" value="1"/>
</dbReference>
<dbReference type="FunFam" id="3.30.565.10:FF:000037">
    <property type="entry name" value="Hybrid sensor histidine kinase/response regulator"/>
    <property type="match status" value="1"/>
</dbReference>
<accession>A0A6N8FUQ0</accession>
<feature type="domain" description="Phytochrome chromophore attachment site" evidence="10">
    <location>
        <begin position="169"/>
        <end position="306"/>
    </location>
</feature>
<dbReference type="InterPro" id="IPR000014">
    <property type="entry name" value="PAS"/>
</dbReference>
<dbReference type="PROSITE" id="PS50109">
    <property type="entry name" value="HIS_KIN"/>
    <property type="match status" value="1"/>
</dbReference>
<dbReference type="InterPro" id="IPR036097">
    <property type="entry name" value="HisK_dim/P_sf"/>
</dbReference>
<evidence type="ECO:0000259" key="13">
    <source>
        <dbReference type="PROSITE" id="PS50113"/>
    </source>
</evidence>
<dbReference type="Gene3D" id="3.30.565.10">
    <property type="entry name" value="Histidine kinase-like ATPase, C-terminal domain"/>
    <property type="match status" value="1"/>
</dbReference>
<evidence type="ECO:0000256" key="5">
    <source>
        <dbReference type="ARBA" id="ARBA00022679"/>
    </source>
</evidence>
<dbReference type="SUPFAM" id="SSF55781">
    <property type="entry name" value="GAF domain-like"/>
    <property type="match status" value="1"/>
</dbReference>
<dbReference type="CDD" id="cd00075">
    <property type="entry name" value="HATPase"/>
    <property type="match status" value="1"/>
</dbReference>
<evidence type="ECO:0000259" key="11">
    <source>
        <dbReference type="PROSITE" id="PS50109"/>
    </source>
</evidence>
<dbReference type="Proteomes" id="UP000441797">
    <property type="component" value="Unassembled WGS sequence"/>
</dbReference>
<dbReference type="InterPro" id="IPR004358">
    <property type="entry name" value="Sig_transdc_His_kin-like_C"/>
</dbReference>
<dbReference type="SMART" id="SM00387">
    <property type="entry name" value="HATPase_c"/>
    <property type="match status" value="1"/>
</dbReference>
<gene>
    <name evidence="14" type="ORF">BWI75_10945</name>
</gene>
<dbReference type="InterPro" id="IPR035965">
    <property type="entry name" value="PAS-like_dom_sf"/>
</dbReference>
<dbReference type="PANTHER" id="PTHR43711">
    <property type="entry name" value="TWO-COMPONENT HISTIDINE KINASE"/>
    <property type="match status" value="1"/>
</dbReference>
<evidence type="ECO:0000256" key="7">
    <source>
        <dbReference type="ARBA" id="ARBA00022777"/>
    </source>
</evidence>
<dbReference type="PROSITE" id="PS50113">
    <property type="entry name" value="PAC"/>
    <property type="match status" value="1"/>
</dbReference>
<dbReference type="SMART" id="SM00086">
    <property type="entry name" value="PAC"/>
    <property type="match status" value="2"/>
</dbReference>
<keyword evidence="4" id="KW-0597">Phosphoprotein</keyword>
<feature type="domain" description="PAC" evidence="13">
    <location>
        <begin position="399"/>
        <end position="451"/>
    </location>
</feature>
<dbReference type="GO" id="GO:0006355">
    <property type="term" value="P:regulation of DNA-templated transcription"/>
    <property type="evidence" value="ECO:0007669"/>
    <property type="project" value="InterPro"/>
</dbReference>
<feature type="domain" description="Histidine kinase" evidence="11">
    <location>
        <begin position="469"/>
        <end position="685"/>
    </location>
</feature>
<dbReference type="PRINTS" id="PR00344">
    <property type="entry name" value="BCTRLSENSOR"/>
</dbReference>
<dbReference type="AlphaFoldDB" id="A0A6N8FUQ0"/>
<comment type="catalytic activity">
    <reaction evidence="1">
        <text>ATP + protein L-histidine = ADP + protein N-phospho-L-histidine.</text>
        <dbReference type="EC" id="2.7.13.3"/>
    </reaction>
</comment>
<dbReference type="CDD" id="cd00130">
    <property type="entry name" value="PAS"/>
    <property type="match status" value="2"/>
</dbReference>
<dbReference type="PROSITE" id="PS50112">
    <property type="entry name" value="PAS"/>
    <property type="match status" value="2"/>
</dbReference>
<keyword evidence="8" id="KW-0067">ATP-binding</keyword>
<dbReference type="InterPro" id="IPR050736">
    <property type="entry name" value="Sensor_HK_Regulatory"/>
</dbReference>
<evidence type="ECO:0000313" key="14">
    <source>
        <dbReference type="EMBL" id="MUL36848.1"/>
    </source>
</evidence>
<proteinExistence type="inferred from homology"/>
<evidence type="ECO:0000259" key="12">
    <source>
        <dbReference type="PROSITE" id="PS50112"/>
    </source>
</evidence>
<comment type="similarity">
    <text evidence="2">In the N-terminal section; belongs to the phytochrome family.</text>
</comment>
<evidence type="ECO:0000256" key="1">
    <source>
        <dbReference type="ARBA" id="ARBA00000085"/>
    </source>
</evidence>
<reference evidence="14 15" key="1">
    <citation type="journal article" date="2019" name="Front. Microbiol.">
        <title>Genomic Features for Desiccation Tolerance and Sugar Biosynthesis in the Extremophile Gloeocapsopsis sp. UTEX B3054.</title>
        <authorList>
            <person name="Urrejola C."/>
            <person name="Alcorta J."/>
            <person name="Salas L."/>
            <person name="Vasquez M."/>
            <person name="Polz M.F."/>
            <person name="Vicuna R."/>
            <person name="Diez B."/>
        </authorList>
    </citation>
    <scope>NUCLEOTIDE SEQUENCE [LARGE SCALE GENOMIC DNA]</scope>
    <source>
        <strain evidence="14 15">1H9</strain>
    </source>
</reference>
<dbReference type="RefSeq" id="WP_105217840.1">
    <property type="nucleotide sequence ID" value="NZ_CAWNSU010000036.1"/>
</dbReference>
<evidence type="ECO:0000313" key="15">
    <source>
        <dbReference type="Proteomes" id="UP000441797"/>
    </source>
</evidence>
<dbReference type="NCBIfam" id="TIGR00229">
    <property type="entry name" value="sensory_box"/>
    <property type="match status" value="2"/>
</dbReference>
<dbReference type="SUPFAM" id="SSF55785">
    <property type="entry name" value="PYP-like sensor domain (PAS domain)"/>
    <property type="match status" value="2"/>
</dbReference>
<evidence type="ECO:0000256" key="4">
    <source>
        <dbReference type="ARBA" id="ARBA00022553"/>
    </source>
</evidence>
<dbReference type="Pfam" id="PF01590">
    <property type="entry name" value="GAF"/>
    <property type="match status" value="1"/>
</dbReference>
<dbReference type="PANTHER" id="PTHR43711:SF26">
    <property type="entry name" value="SENSOR HISTIDINE KINASE RCSC"/>
    <property type="match status" value="1"/>
</dbReference>
<dbReference type="PROSITE" id="PS50046">
    <property type="entry name" value="PHYTOCHROME_2"/>
    <property type="match status" value="1"/>
</dbReference>
<dbReference type="SMART" id="SM00388">
    <property type="entry name" value="HisKA"/>
    <property type="match status" value="1"/>
</dbReference>
<organism evidence="14 15">
    <name type="scientific">Gloeocapsopsis dulcis AAB1 = 1H9</name>
    <dbReference type="NCBI Taxonomy" id="1433147"/>
    <lineage>
        <taxon>Bacteria</taxon>
        <taxon>Bacillati</taxon>
        <taxon>Cyanobacteriota</taxon>
        <taxon>Cyanophyceae</taxon>
        <taxon>Oscillatoriophycideae</taxon>
        <taxon>Chroococcales</taxon>
        <taxon>Chroococcaceae</taxon>
        <taxon>Gloeocapsopsis</taxon>
        <taxon>Gloeocapsopsis dulcis</taxon>
    </lineage>
</organism>
<dbReference type="Gene3D" id="3.30.450.20">
    <property type="entry name" value="PAS domain"/>
    <property type="match status" value="2"/>
</dbReference>
<dbReference type="Pfam" id="PF00512">
    <property type="entry name" value="HisKA"/>
    <property type="match status" value="1"/>
</dbReference>
<comment type="caution">
    <text evidence="14">The sequence shown here is derived from an EMBL/GenBank/DDBJ whole genome shotgun (WGS) entry which is preliminary data.</text>
</comment>
<evidence type="ECO:0000259" key="10">
    <source>
        <dbReference type="PROSITE" id="PS50046"/>
    </source>
</evidence>
<feature type="domain" description="PAS" evidence="12">
    <location>
        <begin position="31"/>
        <end position="94"/>
    </location>
</feature>